<evidence type="ECO:0000256" key="1">
    <source>
        <dbReference type="ARBA" id="ARBA00004141"/>
    </source>
</evidence>
<dbReference type="Proteomes" id="UP000028761">
    <property type="component" value="Chromosome 12"/>
</dbReference>
<keyword evidence="9 10" id="KW-0807">Transducer</keyword>
<keyword evidence="4 11" id="KW-0552">Olfaction</keyword>
<feature type="transmembrane region" description="Helical" evidence="11">
    <location>
        <begin position="250"/>
        <end position="276"/>
    </location>
</feature>
<feature type="transmembrane region" description="Helical" evidence="11">
    <location>
        <begin position="328"/>
        <end position="347"/>
    </location>
</feature>
<evidence type="ECO:0000256" key="5">
    <source>
        <dbReference type="ARBA" id="ARBA00022989"/>
    </source>
</evidence>
<dbReference type="PRINTS" id="PR00245">
    <property type="entry name" value="OLFACTORYR"/>
</dbReference>
<dbReference type="GO" id="GO:0004930">
    <property type="term" value="F:G protein-coupled receptor activity"/>
    <property type="evidence" value="ECO:0007669"/>
    <property type="project" value="UniProtKB-KW"/>
</dbReference>
<name>A0A8I5N396_PAPAN</name>
<evidence type="ECO:0000259" key="12">
    <source>
        <dbReference type="PROSITE" id="PS50262"/>
    </source>
</evidence>
<dbReference type="PROSITE" id="PS50262">
    <property type="entry name" value="G_PROTEIN_RECEP_F1_2"/>
    <property type="match status" value="1"/>
</dbReference>
<evidence type="ECO:0000313" key="14">
    <source>
        <dbReference type="Proteomes" id="UP000028761"/>
    </source>
</evidence>
<dbReference type="InterPro" id="IPR000725">
    <property type="entry name" value="Olfact_rcpt"/>
</dbReference>
<proteinExistence type="inferred from homology"/>
<keyword evidence="3 10" id="KW-0812">Transmembrane</keyword>
<keyword evidence="14" id="KW-1185">Reference proteome</keyword>
<keyword evidence="5 11" id="KW-1133">Transmembrane helix</keyword>
<evidence type="ECO:0000256" key="2">
    <source>
        <dbReference type="ARBA" id="ARBA00022606"/>
    </source>
</evidence>
<accession>A0A8I5N396</accession>
<feature type="domain" description="G-protein coupled receptors family 1 profile" evidence="12">
    <location>
        <begin position="95"/>
        <end position="345"/>
    </location>
</feature>
<dbReference type="PRINTS" id="PR00237">
    <property type="entry name" value="GPCRRHODOPSN"/>
</dbReference>
<gene>
    <name evidence="13" type="primary">OR51E1</name>
</gene>
<evidence type="ECO:0000256" key="11">
    <source>
        <dbReference type="RuleBase" id="RU363047"/>
    </source>
</evidence>
<feature type="transmembrane region" description="Helical" evidence="11">
    <location>
        <begin position="114"/>
        <end position="132"/>
    </location>
</feature>
<evidence type="ECO:0000256" key="6">
    <source>
        <dbReference type="ARBA" id="ARBA00023040"/>
    </source>
</evidence>
<dbReference type="AlphaFoldDB" id="A0A8I5N396"/>
<dbReference type="InterPro" id="IPR050402">
    <property type="entry name" value="OR51/52/56-like"/>
</dbReference>
<evidence type="ECO:0000256" key="4">
    <source>
        <dbReference type="ARBA" id="ARBA00022725"/>
    </source>
</evidence>
<dbReference type="PANTHER" id="PTHR26450:SF167">
    <property type="entry name" value="OLFACTORY RECEPTOR 51E1"/>
    <property type="match status" value="1"/>
</dbReference>
<dbReference type="Gene3D" id="1.20.1070.10">
    <property type="entry name" value="Rhodopsin 7-helix transmembrane proteins"/>
    <property type="match status" value="1"/>
</dbReference>
<dbReference type="Ensembl" id="ENSPANT00000076214.1">
    <property type="protein sequence ID" value="ENSPANP00000053117.1"/>
    <property type="gene ID" value="ENSPANG00000041889.1"/>
</dbReference>
<reference evidence="13 14" key="1">
    <citation type="submission" date="2012-03" db="EMBL/GenBank/DDBJ databases">
        <title>Whole Genome Assembly of Papio anubis.</title>
        <authorList>
            <person name="Liu Y.L."/>
            <person name="Abraham K.A."/>
            <person name="Akbar H.A."/>
            <person name="Ali S.A."/>
            <person name="Anosike U.A."/>
            <person name="Aqrawi P.A."/>
            <person name="Arias F.A."/>
            <person name="Attaway T.A."/>
            <person name="Awwad R.A."/>
            <person name="Babu C.B."/>
            <person name="Bandaranaike D.B."/>
            <person name="Battles P.B."/>
            <person name="Bell A.B."/>
            <person name="Beltran B.B."/>
            <person name="Berhane-Mersha D.B."/>
            <person name="Bess C.B."/>
            <person name="Bickham C.B."/>
            <person name="Bolden T.B."/>
            <person name="Carter K.C."/>
            <person name="Chau D.C."/>
            <person name="Chavez A.C."/>
            <person name="Clerc-Blankenburg K.C."/>
            <person name="Coyle M.C."/>
            <person name="Dao M.D."/>
            <person name="Davila M.L.D."/>
            <person name="Davy-Carroll L.D."/>
            <person name="Denson S.D."/>
            <person name="Dinh H.D."/>
            <person name="Fernandez S.F."/>
            <person name="Fernando P.F."/>
            <person name="Forbes L.F."/>
            <person name="Francis C.F."/>
            <person name="Francisco L.F."/>
            <person name="Fu Q.F."/>
            <person name="Garcia-Iii R.G."/>
            <person name="Garrett T.G."/>
            <person name="Gross S.G."/>
            <person name="Gubbala S.G."/>
            <person name="Hirani K.H."/>
            <person name="Hogues M.H."/>
            <person name="Hollins B.H."/>
            <person name="Jackson L.J."/>
            <person name="Javaid M.J."/>
            <person name="Jhangiani S.J."/>
            <person name="Johnson A.J."/>
            <person name="Johnson B.J."/>
            <person name="Jones J.J."/>
            <person name="Joshi V.J."/>
            <person name="Kalu J.K."/>
            <person name="Khan N.K."/>
            <person name="Korchina V.K."/>
            <person name="Kovar C.K."/>
            <person name="Lago L.L."/>
            <person name="Lara F.L."/>
            <person name="Le T.-K.L."/>
            <person name="Lee S.L."/>
            <person name="Legall-Iii F.L."/>
            <person name="Lemon S.L."/>
            <person name="Liu J.L."/>
            <person name="Liu Y.-S.L."/>
            <person name="Liyanage D.L."/>
            <person name="Lopez J.L."/>
            <person name="Lorensuhewa L.L."/>
            <person name="Mata R.M."/>
            <person name="Mathew T.M."/>
            <person name="Mercado C.M."/>
            <person name="Mercado I.M."/>
            <person name="Morales K.M."/>
            <person name="Morgan M.M."/>
            <person name="Munidasa M.M."/>
            <person name="Ngo D.N."/>
            <person name="Nguyen L.N."/>
            <person name="Nguyen T.N."/>
            <person name="Nguyen N.N."/>
            <person name="Obregon M.O."/>
            <person name="Okwuonu G.O."/>
            <person name="Ongeri F.O."/>
            <person name="Onwere C.O."/>
            <person name="Osifeso I.O."/>
            <person name="Parra A.P."/>
            <person name="Patil S.P."/>
            <person name="Perez A.P."/>
            <person name="Perez Y.P."/>
            <person name="Pham C.P."/>
            <person name="Pu L.-L.P."/>
            <person name="Puazo M.P."/>
            <person name="Quiroz J.Q."/>
            <person name="Rouhana J.R."/>
            <person name="Ruiz M.R."/>
            <person name="Ruiz S.-J.R."/>
            <person name="Saada N.S."/>
            <person name="Santibanez J.S."/>
            <person name="Scheel M.S."/>
            <person name="Schneider B.S."/>
            <person name="Simmons D.S."/>
            <person name="Sisson I.S."/>
            <person name="Tang L.-Y.T."/>
            <person name="Thornton R.T."/>
            <person name="Tisius J.T."/>
            <person name="Toledanes G.T."/>
            <person name="Trejos Z.T."/>
            <person name="Usmani K.U."/>
            <person name="Varghese R.V."/>
            <person name="Vattathil S.V."/>
            <person name="Vee V.V."/>
            <person name="Walker D.W."/>
            <person name="Weissenberger G.W."/>
            <person name="White C.W."/>
            <person name="Williams A.W."/>
            <person name="Woodworth J.W."/>
            <person name="Wright R.W."/>
            <person name="Zhu Y.Z."/>
            <person name="Han Y.H."/>
            <person name="Newsham I.N."/>
            <person name="Nazareth L.N."/>
            <person name="Worley K.W."/>
            <person name="Muzny D.M."/>
            <person name="Rogers J.R."/>
            <person name="Gibbs R.G."/>
        </authorList>
    </citation>
    <scope>NUCLEOTIDE SEQUENCE [LARGE SCALE GENOMIC DNA]</scope>
</reference>
<dbReference type="InterPro" id="IPR017452">
    <property type="entry name" value="GPCR_Rhodpsn_7TM"/>
</dbReference>
<evidence type="ECO:0000256" key="7">
    <source>
        <dbReference type="ARBA" id="ARBA00023136"/>
    </source>
</evidence>
<keyword evidence="2 11" id="KW-0716">Sensory transduction</keyword>
<comment type="subcellular location">
    <subcellularLocation>
        <location evidence="11">Cell membrane</location>
        <topology evidence="11">Multi-pass membrane protein</topology>
    </subcellularLocation>
    <subcellularLocation>
        <location evidence="1">Membrane</location>
        <topology evidence="1">Multi-pass membrane protein</topology>
    </subcellularLocation>
</comment>
<evidence type="ECO:0000256" key="8">
    <source>
        <dbReference type="ARBA" id="ARBA00023170"/>
    </source>
</evidence>
<dbReference type="GO" id="GO:0071396">
    <property type="term" value="P:cellular response to lipid"/>
    <property type="evidence" value="ECO:0007669"/>
    <property type="project" value="UniProtKB-ARBA"/>
</dbReference>
<evidence type="ECO:0000256" key="9">
    <source>
        <dbReference type="ARBA" id="ARBA00023224"/>
    </source>
</evidence>
<dbReference type="PROSITE" id="PS00237">
    <property type="entry name" value="G_PROTEIN_RECEP_F1_1"/>
    <property type="match status" value="1"/>
</dbReference>
<keyword evidence="7 11" id="KW-0472">Membrane</keyword>
<comment type="similarity">
    <text evidence="10">Belongs to the G-protein coupled receptor 1 family.</text>
</comment>
<dbReference type="SUPFAM" id="SSF81321">
    <property type="entry name" value="Family A G protein-coupled receptor-like"/>
    <property type="match status" value="1"/>
</dbReference>
<dbReference type="GO" id="GO:0004984">
    <property type="term" value="F:olfactory receptor activity"/>
    <property type="evidence" value="ECO:0007669"/>
    <property type="project" value="InterPro"/>
</dbReference>
<dbReference type="FunFam" id="1.20.1070.10:FF:000002">
    <property type="entry name" value="Olfactory receptor"/>
    <property type="match status" value="1"/>
</dbReference>
<reference evidence="13" key="2">
    <citation type="submission" date="2025-08" db="UniProtKB">
        <authorList>
            <consortium name="Ensembl"/>
        </authorList>
    </citation>
    <scope>IDENTIFICATION</scope>
</reference>
<reference evidence="13" key="3">
    <citation type="submission" date="2025-09" db="UniProtKB">
        <authorList>
            <consortium name="Ensembl"/>
        </authorList>
    </citation>
    <scope>IDENTIFICATION</scope>
</reference>
<feature type="transmembrane region" description="Helical" evidence="11">
    <location>
        <begin position="195"/>
        <end position="217"/>
    </location>
</feature>
<feature type="transmembrane region" description="Helical" evidence="11">
    <location>
        <begin position="152"/>
        <end position="174"/>
    </location>
</feature>
<evidence type="ECO:0000313" key="13">
    <source>
        <dbReference type="Ensembl" id="ENSPANP00000053117.1"/>
    </source>
</evidence>
<keyword evidence="6 10" id="KW-0297">G-protein coupled receptor</keyword>
<dbReference type="InterPro" id="IPR000276">
    <property type="entry name" value="GPCR_Rhodpsn"/>
</dbReference>
<dbReference type="Pfam" id="PF13853">
    <property type="entry name" value="7tm_4"/>
    <property type="match status" value="1"/>
</dbReference>
<keyword evidence="11" id="KW-1003">Cell membrane</keyword>
<evidence type="ECO:0000256" key="10">
    <source>
        <dbReference type="RuleBase" id="RU000688"/>
    </source>
</evidence>
<sequence length="369" mass="41160">MRWGSLNDLGFGMQKPQLLVPVIATSNGTLVHPAYFLLPLPAWCWSQFSFFMMMGPNGNESSATYFILIGLPGLEEAQFWLAFPLCSLYLIAVLGNLTIIYVVRAEHSLHEPMYIFLCMLSGIDILISTSSMPKMLAIFWFNSTTIQFDACLLQMFAIHSLSGMESTVLLAMAFDRYVAICHPLRHATVLTLPRVTKIGVAAVVRGAALMAPLPVFIKQLPFCRSNILSHSYCLHQDVMKLACDDIRVNVIYGLIVIISAIGLDSLLISFSYLLILKTVLGLTREAQAKAFGTCVSHVCAVFIFYVPFIGLSMVHRFSKRRDSLLPVILANIYLLVPPVLNPIVYGVKTKEIRQRILRLFHMATHASEP</sequence>
<evidence type="ECO:0000256" key="3">
    <source>
        <dbReference type="ARBA" id="ARBA00022692"/>
    </source>
</evidence>
<feature type="transmembrane region" description="Helical" evidence="11">
    <location>
        <begin position="288"/>
        <end position="308"/>
    </location>
</feature>
<dbReference type="CDD" id="cd15222">
    <property type="entry name" value="7tmA_OR51-like"/>
    <property type="match status" value="1"/>
</dbReference>
<protein>
    <recommendedName>
        <fullName evidence="11">Olfactory receptor</fullName>
    </recommendedName>
</protein>
<keyword evidence="8 10" id="KW-0675">Receptor</keyword>
<dbReference type="OMA" id="VQMFAIH"/>
<dbReference type="GO" id="GO:0005886">
    <property type="term" value="C:plasma membrane"/>
    <property type="evidence" value="ECO:0007669"/>
    <property type="project" value="UniProtKB-SubCell"/>
</dbReference>
<dbReference type="PANTHER" id="PTHR26450">
    <property type="entry name" value="OLFACTORY RECEPTOR 56B1-RELATED"/>
    <property type="match status" value="1"/>
</dbReference>
<organism evidence="13 14">
    <name type="scientific">Papio anubis</name>
    <name type="common">Olive baboon</name>
    <dbReference type="NCBI Taxonomy" id="9555"/>
    <lineage>
        <taxon>Eukaryota</taxon>
        <taxon>Metazoa</taxon>
        <taxon>Chordata</taxon>
        <taxon>Craniata</taxon>
        <taxon>Vertebrata</taxon>
        <taxon>Euteleostomi</taxon>
        <taxon>Mammalia</taxon>
        <taxon>Eutheria</taxon>
        <taxon>Euarchontoglires</taxon>
        <taxon>Primates</taxon>
        <taxon>Haplorrhini</taxon>
        <taxon>Catarrhini</taxon>
        <taxon>Cercopithecidae</taxon>
        <taxon>Cercopithecinae</taxon>
        <taxon>Papio</taxon>
    </lineage>
</organism>
<feature type="transmembrane region" description="Helical" evidence="11">
    <location>
        <begin position="79"/>
        <end position="102"/>
    </location>
</feature>
<dbReference type="GeneTree" id="ENSGT01150000286905"/>